<dbReference type="Proteomes" id="UP001189624">
    <property type="component" value="Chromosome 2"/>
</dbReference>
<dbReference type="Gramene" id="rna-AYBTSS11_LOCUS4227">
    <property type="protein sequence ID" value="CAJ1928360.1"/>
    <property type="gene ID" value="gene-AYBTSS11_LOCUS4227"/>
</dbReference>
<protein>
    <submittedName>
        <fullName evidence="1">Uncharacterized protein</fullName>
    </submittedName>
</protein>
<accession>A0AA86S1F5</accession>
<proteinExistence type="predicted"/>
<name>A0AA86S1F5_9FABA</name>
<gene>
    <name evidence="1" type="ORF">AYBTSS11_LOCUS4227</name>
</gene>
<dbReference type="EMBL" id="OY731399">
    <property type="protein sequence ID" value="CAJ1928360.1"/>
    <property type="molecule type" value="Genomic_DNA"/>
</dbReference>
<sequence>MFDSVSSGCGELISSIDFPLMGLPNTILEHGGTWPVTTYQDTIKSSECCTKDVQYPVGILFVLAMTELAE</sequence>
<keyword evidence="2" id="KW-1185">Reference proteome</keyword>
<evidence type="ECO:0000313" key="2">
    <source>
        <dbReference type="Proteomes" id="UP001189624"/>
    </source>
</evidence>
<reference evidence="1" key="1">
    <citation type="submission" date="2023-10" db="EMBL/GenBank/DDBJ databases">
        <authorList>
            <person name="Domelevo Entfellner J.-B."/>
        </authorList>
    </citation>
    <scope>NUCLEOTIDE SEQUENCE</scope>
</reference>
<evidence type="ECO:0000313" key="1">
    <source>
        <dbReference type="EMBL" id="CAJ1928360.1"/>
    </source>
</evidence>
<dbReference type="AlphaFoldDB" id="A0AA86S1F5"/>
<organism evidence="1 2">
    <name type="scientific">Sphenostylis stenocarpa</name>
    <dbReference type="NCBI Taxonomy" id="92480"/>
    <lineage>
        <taxon>Eukaryota</taxon>
        <taxon>Viridiplantae</taxon>
        <taxon>Streptophyta</taxon>
        <taxon>Embryophyta</taxon>
        <taxon>Tracheophyta</taxon>
        <taxon>Spermatophyta</taxon>
        <taxon>Magnoliopsida</taxon>
        <taxon>eudicotyledons</taxon>
        <taxon>Gunneridae</taxon>
        <taxon>Pentapetalae</taxon>
        <taxon>rosids</taxon>
        <taxon>fabids</taxon>
        <taxon>Fabales</taxon>
        <taxon>Fabaceae</taxon>
        <taxon>Papilionoideae</taxon>
        <taxon>50 kb inversion clade</taxon>
        <taxon>NPAAA clade</taxon>
        <taxon>indigoferoid/millettioid clade</taxon>
        <taxon>Phaseoleae</taxon>
        <taxon>Sphenostylis</taxon>
    </lineage>
</organism>